<name>A0ABW3G0X5_9PSEU</name>
<protein>
    <submittedName>
        <fullName evidence="4">J domain-containing protein</fullName>
    </submittedName>
</protein>
<keyword evidence="2" id="KW-0472">Membrane</keyword>
<evidence type="ECO:0000259" key="3">
    <source>
        <dbReference type="PROSITE" id="PS50076"/>
    </source>
</evidence>
<evidence type="ECO:0000313" key="5">
    <source>
        <dbReference type="Proteomes" id="UP001597018"/>
    </source>
</evidence>
<keyword evidence="2" id="KW-1133">Transmembrane helix</keyword>
<dbReference type="InterPro" id="IPR018253">
    <property type="entry name" value="DnaJ_domain_CS"/>
</dbReference>
<comment type="caution">
    <text evidence="4">The sequence shown here is derived from an EMBL/GenBank/DDBJ whole genome shotgun (WGS) entry which is preliminary data.</text>
</comment>
<dbReference type="InterPro" id="IPR001623">
    <property type="entry name" value="DnaJ_domain"/>
</dbReference>
<dbReference type="CDD" id="cd06257">
    <property type="entry name" value="DnaJ"/>
    <property type="match status" value="1"/>
</dbReference>
<organism evidence="4 5">
    <name type="scientific">Saccharopolyspora rosea</name>
    <dbReference type="NCBI Taxonomy" id="524884"/>
    <lineage>
        <taxon>Bacteria</taxon>
        <taxon>Bacillati</taxon>
        <taxon>Actinomycetota</taxon>
        <taxon>Actinomycetes</taxon>
        <taxon>Pseudonocardiales</taxon>
        <taxon>Pseudonocardiaceae</taxon>
        <taxon>Saccharopolyspora</taxon>
    </lineage>
</organism>
<reference evidence="5" key="1">
    <citation type="journal article" date="2019" name="Int. J. Syst. Evol. Microbiol.">
        <title>The Global Catalogue of Microorganisms (GCM) 10K type strain sequencing project: providing services to taxonomists for standard genome sequencing and annotation.</title>
        <authorList>
            <consortium name="The Broad Institute Genomics Platform"/>
            <consortium name="The Broad Institute Genome Sequencing Center for Infectious Disease"/>
            <person name="Wu L."/>
            <person name="Ma J."/>
        </authorList>
    </citation>
    <scope>NUCLEOTIDE SEQUENCE [LARGE SCALE GENOMIC DNA]</scope>
    <source>
        <strain evidence="5">CCUG 56401</strain>
    </source>
</reference>
<dbReference type="PROSITE" id="PS50076">
    <property type="entry name" value="DNAJ_2"/>
    <property type="match status" value="1"/>
</dbReference>
<evidence type="ECO:0000256" key="2">
    <source>
        <dbReference type="SAM" id="Phobius"/>
    </source>
</evidence>
<keyword evidence="5" id="KW-1185">Reference proteome</keyword>
<dbReference type="PANTHER" id="PTHR44240">
    <property type="entry name" value="DNAJ DOMAIN (PROKARYOTIC HEAT SHOCK PROTEIN)-RELATED"/>
    <property type="match status" value="1"/>
</dbReference>
<dbReference type="Gene3D" id="1.10.287.110">
    <property type="entry name" value="DnaJ domain"/>
    <property type="match status" value="1"/>
</dbReference>
<dbReference type="EMBL" id="JBHTIW010000022">
    <property type="protein sequence ID" value="MFD0922544.1"/>
    <property type="molecule type" value="Genomic_DNA"/>
</dbReference>
<dbReference type="PANTHER" id="PTHR44240:SF10">
    <property type="entry name" value="J DOMAIN-CONTAINING PROTEIN"/>
    <property type="match status" value="1"/>
</dbReference>
<dbReference type="RefSeq" id="WP_345601974.1">
    <property type="nucleotide sequence ID" value="NZ_BAABLT010000054.1"/>
</dbReference>
<feature type="compositionally biased region" description="Low complexity" evidence="1">
    <location>
        <begin position="76"/>
        <end position="85"/>
    </location>
</feature>
<dbReference type="PRINTS" id="PR00625">
    <property type="entry name" value="JDOMAIN"/>
</dbReference>
<dbReference type="Proteomes" id="UP001597018">
    <property type="component" value="Unassembled WGS sequence"/>
</dbReference>
<dbReference type="SUPFAM" id="SSF46565">
    <property type="entry name" value="Chaperone J-domain"/>
    <property type="match status" value="1"/>
</dbReference>
<feature type="transmembrane region" description="Helical" evidence="2">
    <location>
        <begin position="166"/>
        <end position="185"/>
    </location>
</feature>
<proteinExistence type="predicted"/>
<keyword evidence="2" id="KW-0812">Transmembrane</keyword>
<evidence type="ECO:0000313" key="4">
    <source>
        <dbReference type="EMBL" id="MFD0922544.1"/>
    </source>
</evidence>
<evidence type="ECO:0000256" key="1">
    <source>
        <dbReference type="SAM" id="MobiDB-lite"/>
    </source>
</evidence>
<gene>
    <name evidence="4" type="ORF">ACFQ16_22595</name>
</gene>
<dbReference type="InterPro" id="IPR052276">
    <property type="entry name" value="Diphthamide-biosynth_chaperone"/>
</dbReference>
<dbReference type="PROSITE" id="PS00636">
    <property type="entry name" value="DNAJ_1"/>
    <property type="match status" value="1"/>
</dbReference>
<sequence>MAAQSWEVGEFVRGVDYYELLGVQRDATPAEIKSAYRSLARTMHPDVGGTAGTFRLLQEAYETLNDPVRRADYDGARTTTTARAPAEPPRQRQRRRRRDFGADPDFVPKAPRLGPDDIPWWDAVDPHARVRYAPFDGPERTPTLALLGGWTLLLLAGLAVELTTALLMVWLSLLVAAGAVLVVLLRRHLRAHRTDRAFVAEFGGRKVFGLPNAADEKVQQLTAELCTKYLTRLPGLRIFHGLAWPDSVFADVHHAVLCGRRLVLVESQSWLPGHYTADGNGALWRNGHPFRGGATRLPESVAEFEKILPDVEIRGVVLIYPSRAGEVTTADHNGTAVTPMTPAQFVREIGRWFADDPATVDRDAFTTVVEQVVSAGR</sequence>
<dbReference type="SMART" id="SM00271">
    <property type="entry name" value="DnaJ"/>
    <property type="match status" value="1"/>
</dbReference>
<dbReference type="InterPro" id="IPR036869">
    <property type="entry name" value="J_dom_sf"/>
</dbReference>
<accession>A0ABW3G0X5</accession>
<dbReference type="Pfam" id="PF00226">
    <property type="entry name" value="DnaJ"/>
    <property type="match status" value="1"/>
</dbReference>
<feature type="domain" description="J" evidence="3">
    <location>
        <begin position="16"/>
        <end position="77"/>
    </location>
</feature>
<feature type="region of interest" description="Disordered" evidence="1">
    <location>
        <begin position="69"/>
        <end position="106"/>
    </location>
</feature>